<dbReference type="Proteomes" id="UP000000599">
    <property type="component" value="Chromosome D"/>
</dbReference>
<dbReference type="InParanoid" id="Q6BSE0"/>
<dbReference type="Pfam" id="PF12722">
    <property type="entry name" value="Hid1"/>
    <property type="match status" value="1"/>
</dbReference>
<dbReference type="HOGENOM" id="CLU_306764_0_0_1"/>
<dbReference type="VEuPathDB" id="FungiDB:DEHA2D09548g"/>
<dbReference type="EMBL" id="CR382136">
    <property type="protein sequence ID" value="CAG87032.2"/>
    <property type="molecule type" value="Genomic_DNA"/>
</dbReference>
<dbReference type="PANTHER" id="PTHR21575:SF12">
    <property type="entry name" value="PROTEIN HID1"/>
    <property type="match status" value="1"/>
</dbReference>
<dbReference type="OrthoDB" id="432953at2759"/>
<evidence type="ECO:0000313" key="3">
    <source>
        <dbReference type="Proteomes" id="UP000000599"/>
    </source>
</evidence>
<dbReference type="AlphaFoldDB" id="Q6BSE0"/>
<dbReference type="GO" id="GO:0005797">
    <property type="term" value="C:Golgi medial cisterna"/>
    <property type="evidence" value="ECO:0007669"/>
    <property type="project" value="TreeGrafter"/>
</dbReference>
<keyword evidence="3" id="KW-1185">Reference proteome</keyword>
<dbReference type="eggNOG" id="KOG2226">
    <property type="taxonomic scope" value="Eukaryota"/>
</dbReference>
<feature type="region of interest" description="Disordered" evidence="1">
    <location>
        <begin position="726"/>
        <end position="748"/>
    </location>
</feature>
<dbReference type="PANTHER" id="PTHR21575">
    <property type="entry name" value="PROTEIN HID1"/>
    <property type="match status" value="1"/>
</dbReference>
<dbReference type="RefSeq" id="XP_458880.2">
    <property type="nucleotide sequence ID" value="XM_458880.1"/>
</dbReference>
<dbReference type="GeneID" id="2901719"/>
<evidence type="ECO:0000313" key="2">
    <source>
        <dbReference type="EMBL" id="CAG87032.2"/>
    </source>
</evidence>
<reference evidence="2 3" key="1">
    <citation type="journal article" date="2004" name="Nature">
        <title>Genome evolution in yeasts.</title>
        <authorList>
            <consortium name="Genolevures"/>
            <person name="Dujon B."/>
            <person name="Sherman D."/>
            <person name="Fischer G."/>
            <person name="Durrens P."/>
            <person name="Casaregola S."/>
            <person name="Lafontaine I."/>
            <person name="de Montigny J."/>
            <person name="Marck C."/>
            <person name="Neuveglise C."/>
            <person name="Talla E."/>
            <person name="Goffard N."/>
            <person name="Frangeul L."/>
            <person name="Aigle M."/>
            <person name="Anthouard V."/>
            <person name="Babour A."/>
            <person name="Barbe V."/>
            <person name="Barnay S."/>
            <person name="Blanchin S."/>
            <person name="Beckerich J.M."/>
            <person name="Beyne E."/>
            <person name="Bleykasten C."/>
            <person name="Boisrame A."/>
            <person name="Boyer J."/>
            <person name="Cattolico L."/>
            <person name="Confanioleri F."/>
            <person name="de Daruvar A."/>
            <person name="Despons L."/>
            <person name="Fabre E."/>
            <person name="Fairhead C."/>
            <person name="Ferry-Dumazet H."/>
            <person name="Groppi A."/>
            <person name="Hantraye F."/>
            <person name="Hennequin C."/>
            <person name="Jauniaux N."/>
            <person name="Joyet P."/>
            <person name="Kachouri R."/>
            <person name="Kerrest A."/>
            <person name="Koszul R."/>
            <person name="Lemaire M."/>
            <person name="Lesur I."/>
            <person name="Ma L."/>
            <person name="Muller H."/>
            <person name="Nicaud J.M."/>
            <person name="Nikolski M."/>
            <person name="Oztas S."/>
            <person name="Ozier-Kalogeropoulos O."/>
            <person name="Pellenz S."/>
            <person name="Potier S."/>
            <person name="Richard G.F."/>
            <person name="Straub M.L."/>
            <person name="Suleau A."/>
            <person name="Swennene D."/>
            <person name="Tekaia F."/>
            <person name="Wesolowski-Louvel M."/>
            <person name="Westhof E."/>
            <person name="Wirth B."/>
            <person name="Zeniou-Meyer M."/>
            <person name="Zivanovic I."/>
            <person name="Bolotin-Fukuhara M."/>
            <person name="Thierry A."/>
            <person name="Bouchier C."/>
            <person name="Caudron B."/>
            <person name="Scarpelli C."/>
            <person name="Gaillardin C."/>
            <person name="Weissenbach J."/>
            <person name="Wincker P."/>
            <person name="Souciet J.L."/>
        </authorList>
    </citation>
    <scope>NUCLEOTIDE SEQUENCE [LARGE SCALE GENOMIC DNA]</scope>
    <source>
        <strain evidence="3">ATCC 36239 / CBS 767 / BCRC 21394 / JCM 1990 / NBRC 0083 / IGC 2968</strain>
    </source>
</reference>
<dbReference type="KEGG" id="dha:DEHA2D09548g"/>
<dbReference type="GO" id="GO:0000138">
    <property type="term" value="C:Golgi trans cisterna"/>
    <property type="evidence" value="ECO:0007669"/>
    <property type="project" value="TreeGrafter"/>
</dbReference>
<gene>
    <name evidence="2" type="ordered locus">DEHA2D09548g</name>
</gene>
<evidence type="ECO:0000256" key="1">
    <source>
        <dbReference type="SAM" id="MobiDB-lite"/>
    </source>
</evidence>
<sequence>MKTAEERLRFKNHFFKLGQGRLIPSSDSTYWDAFWKEPETTSDIYELITPYDIRTIREQNRANFVLMIRVLILRLTYLAQHENFPSKDAPVSELLNCIRFLTKLLPFVFELPEYCSELDDILFWSETFDPMTVATGSSLNNIQTPVSVLGGEKENEKTVNKENILGVNIVKCLVDLLFIRSFTMDVPIGDEGRSGSKRMMSVWEPGIGTTAKYQTPNLIIDSNRMEVLKLMLVLMTTSVYSVPSQVVSNGSKFLTLLVATTPRVELLILVCSLMNLLCRSARSPVEENMLFYRNIELTEMRHLCVTYATQLLTLMIVYPLPSQPNLQFLYDLNLLTTAKPFNMARVYIGKLRKENELLFLASYLINVLRAPMQSSKESENLKFNLNTGRQNQVSIWATECIMLLWELFQCNKSFRTLVGERYLHELLVIMLYYVCTYHRNVNHKNSVRIFSYFILYLSSDCLIMDKLFEPMDLTFYESLPTGYKISPGPVTYRDFIVTQICKLLITLSSGSNNTNNAKPSLLLTTLVEILYNLIPVVSSKDIEVKDDPEKKLGNSNPRGGLSYGACSSITQLILKFSTRPFLLDASFNADLLALIFRSVCTAIIKYPKPSRMLLFSMLKNEKVYDQVWSTIYSFSTEYFSGDTLVLNSIDDNEDENISPLQQIDSNRSDQVSISSSIESEANDSIFINNFTSPKSRHGSNVSGSIPPSTPEFDLNFFEDESQAIDSALRPKPPTGMSQKARDKLPKDAPLKRSWGGNDSLRIILTIIIPHLKLVLKEIWSSREGPSIDSFLLVKYIESTDFDKLIQENKGQLNYDFLPTTPLEPLKFNWSHLSLGWYMSLLFGNVYNAGDNVKAFTGYKNKIMKNFSSTLVSFSKLTSGWAGLNMQLTGTGTMSNDSDVVSSYVESALTNINPWAYTSIKLFKIEPAVNEGFFGSANAKVANNVMASPSTPNGVNDMASTLARKFSDFRIRNNSSSSISSMQSANSILNTPIDEQEACFGKYIPRNSVSSLHSLNTLNRSRTNTPRNSVCM</sequence>
<accession>Q6BSE0</accession>
<organism evidence="2 3">
    <name type="scientific">Debaryomyces hansenii (strain ATCC 36239 / CBS 767 / BCRC 21394 / JCM 1990 / NBRC 0083 / IGC 2968)</name>
    <name type="common">Yeast</name>
    <name type="synonym">Torulaspora hansenii</name>
    <dbReference type="NCBI Taxonomy" id="284592"/>
    <lineage>
        <taxon>Eukaryota</taxon>
        <taxon>Fungi</taxon>
        <taxon>Dikarya</taxon>
        <taxon>Ascomycota</taxon>
        <taxon>Saccharomycotina</taxon>
        <taxon>Pichiomycetes</taxon>
        <taxon>Debaryomycetaceae</taxon>
        <taxon>Debaryomyces</taxon>
    </lineage>
</organism>
<dbReference type="OMA" id="MIVYPLP"/>
<feature type="compositionally biased region" description="Basic and acidic residues" evidence="1">
    <location>
        <begin position="739"/>
        <end position="748"/>
    </location>
</feature>
<dbReference type="STRING" id="284592.Q6BSE0"/>
<name>Q6BSE0_DEBHA</name>
<dbReference type="InterPro" id="IPR026705">
    <property type="entry name" value="Hid-1/Ecm30"/>
</dbReference>
<protein>
    <submittedName>
        <fullName evidence="2">DEHA2D09548p</fullName>
    </submittedName>
</protein>
<proteinExistence type="predicted"/>
<dbReference type="GO" id="GO:0016020">
    <property type="term" value="C:membrane"/>
    <property type="evidence" value="ECO:0007669"/>
    <property type="project" value="TreeGrafter"/>
</dbReference>